<sequence>MLEKGFTVPALLHPALPSSVSWLPLPPGWLVLGALLLVALAIYLFFRLARWRRNRWRREALAAFALPHSVDGWMVLIKQIQLVHQPRNVVSHSLTPESLLDQLPLEADLQQTLCLKYCQRDNRLESEQASRLRQQLTRWLKELPDV</sequence>
<organism evidence="2 3">
    <name type="scientific">Raoultella ornithinolytica</name>
    <name type="common">Klebsiella ornithinolytica</name>
    <dbReference type="NCBI Taxonomy" id="54291"/>
    <lineage>
        <taxon>Bacteria</taxon>
        <taxon>Pseudomonadati</taxon>
        <taxon>Pseudomonadota</taxon>
        <taxon>Gammaproteobacteria</taxon>
        <taxon>Enterobacterales</taxon>
        <taxon>Enterobacteriaceae</taxon>
        <taxon>Klebsiella/Raoultella group</taxon>
        <taxon>Raoultella</taxon>
    </lineage>
</organism>
<evidence type="ECO:0000313" key="2">
    <source>
        <dbReference type="EMBL" id="TCQ69901.1"/>
    </source>
</evidence>
<dbReference type="Pfam" id="PF14316">
    <property type="entry name" value="DUF4381"/>
    <property type="match status" value="1"/>
</dbReference>
<evidence type="ECO:0000256" key="1">
    <source>
        <dbReference type="SAM" id="Phobius"/>
    </source>
</evidence>
<name>A0ABD7QCD3_RAOOR</name>
<dbReference type="InterPro" id="IPR025489">
    <property type="entry name" value="DUF4381"/>
</dbReference>
<dbReference type="Proteomes" id="UP000295263">
    <property type="component" value="Unassembled WGS sequence"/>
</dbReference>
<proteinExistence type="predicted"/>
<keyword evidence="1" id="KW-1133">Transmembrane helix</keyword>
<reference evidence="2 3" key="1">
    <citation type="submission" date="2019-03" db="EMBL/GenBank/DDBJ databases">
        <title>Genomic analyses of the natural microbiome of Caenorhabditis elegans.</title>
        <authorList>
            <person name="Samuel B."/>
        </authorList>
    </citation>
    <scope>NUCLEOTIDE SEQUENCE [LARGE SCALE GENOMIC DNA]</scope>
    <source>
        <strain evidence="2 3">JUb54</strain>
    </source>
</reference>
<feature type="transmembrane region" description="Helical" evidence="1">
    <location>
        <begin position="27"/>
        <end position="49"/>
    </location>
</feature>
<keyword evidence="1" id="KW-0812">Transmembrane</keyword>
<evidence type="ECO:0000313" key="3">
    <source>
        <dbReference type="Proteomes" id="UP000295263"/>
    </source>
</evidence>
<dbReference type="AlphaFoldDB" id="A0ABD7QCD3"/>
<keyword evidence="1" id="KW-0472">Membrane</keyword>
<dbReference type="RefSeq" id="WP_132514598.1">
    <property type="nucleotide sequence ID" value="NZ_SLYQ01000014.1"/>
</dbReference>
<dbReference type="EMBL" id="SLYQ01000014">
    <property type="protein sequence ID" value="TCQ69901.1"/>
    <property type="molecule type" value="Genomic_DNA"/>
</dbReference>
<gene>
    <name evidence="2" type="ORF">EC841_11410</name>
</gene>
<comment type="caution">
    <text evidence="2">The sequence shown here is derived from an EMBL/GenBank/DDBJ whole genome shotgun (WGS) entry which is preliminary data.</text>
</comment>
<protein>
    <submittedName>
        <fullName evidence="2">Uncharacterized protein DUF4381</fullName>
    </submittedName>
</protein>
<accession>A0ABD7QCD3</accession>